<dbReference type="EMBL" id="KN837111">
    <property type="protein sequence ID" value="KIJ45461.1"/>
    <property type="molecule type" value="Genomic_DNA"/>
</dbReference>
<protein>
    <submittedName>
        <fullName evidence="2">Uncharacterized protein</fullName>
    </submittedName>
</protein>
<reference evidence="2 3" key="1">
    <citation type="submission" date="2014-06" db="EMBL/GenBank/DDBJ databases">
        <title>Evolutionary Origins and Diversification of the Mycorrhizal Mutualists.</title>
        <authorList>
            <consortium name="DOE Joint Genome Institute"/>
            <consortium name="Mycorrhizal Genomics Consortium"/>
            <person name="Kohler A."/>
            <person name="Kuo A."/>
            <person name="Nagy L.G."/>
            <person name="Floudas D."/>
            <person name="Copeland A."/>
            <person name="Barry K.W."/>
            <person name="Cichocki N."/>
            <person name="Veneault-Fourrey C."/>
            <person name="LaButti K."/>
            <person name="Lindquist E.A."/>
            <person name="Lipzen A."/>
            <person name="Lundell T."/>
            <person name="Morin E."/>
            <person name="Murat C."/>
            <person name="Riley R."/>
            <person name="Ohm R."/>
            <person name="Sun H."/>
            <person name="Tunlid A."/>
            <person name="Henrissat B."/>
            <person name="Grigoriev I.V."/>
            <person name="Hibbett D.S."/>
            <person name="Martin F."/>
        </authorList>
    </citation>
    <scope>NUCLEOTIDE SEQUENCE [LARGE SCALE GENOMIC DNA]</scope>
    <source>
        <strain evidence="2 3">SS14</strain>
    </source>
</reference>
<gene>
    <name evidence="2" type="ORF">M422DRAFT_250776</name>
</gene>
<proteinExistence type="predicted"/>
<keyword evidence="3" id="KW-1185">Reference proteome</keyword>
<feature type="region of interest" description="Disordered" evidence="1">
    <location>
        <begin position="1"/>
        <end position="69"/>
    </location>
</feature>
<feature type="region of interest" description="Disordered" evidence="1">
    <location>
        <begin position="115"/>
        <end position="140"/>
    </location>
</feature>
<evidence type="ECO:0000313" key="3">
    <source>
        <dbReference type="Proteomes" id="UP000054279"/>
    </source>
</evidence>
<name>A0A0C9W335_SPHS4</name>
<evidence type="ECO:0000313" key="2">
    <source>
        <dbReference type="EMBL" id="KIJ45461.1"/>
    </source>
</evidence>
<feature type="compositionally biased region" description="Polar residues" evidence="1">
    <location>
        <begin position="117"/>
        <end position="131"/>
    </location>
</feature>
<organism evidence="2 3">
    <name type="scientific">Sphaerobolus stellatus (strain SS14)</name>
    <dbReference type="NCBI Taxonomy" id="990650"/>
    <lineage>
        <taxon>Eukaryota</taxon>
        <taxon>Fungi</taxon>
        <taxon>Dikarya</taxon>
        <taxon>Basidiomycota</taxon>
        <taxon>Agaricomycotina</taxon>
        <taxon>Agaricomycetes</taxon>
        <taxon>Phallomycetidae</taxon>
        <taxon>Geastrales</taxon>
        <taxon>Sphaerobolaceae</taxon>
        <taxon>Sphaerobolus</taxon>
    </lineage>
</organism>
<dbReference type="HOGENOM" id="CLU_1836427_0_0_1"/>
<sequence length="140" mass="14973">MSSQQHLDTDLDVPHQVRNTVLPYEEAPHSGEPETGNTAPASAGASSTLQEEIKSVPPAPNKGKQPVTASLQSCLSVHAPTPAKTGESSQQCLDADLDSYHQSWELVLPYDEVPATSDASSTLPSESTMNVDQELDDLYQ</sequence>
<dbReference type="Proteomes" id="UP000054279">
    <property type="component" value="Unassembled WGS sequence"/>
</dbReference>
<evidence type="ECO:0000256" key="1">
    <source>
        <dbReference type="SAM" id="MobiDB-lite"/>
    </source>
</evidence>
<dbReference type="AlphaFoldDB" id="A0A0C9W335"/>
<accession>A0A0C9W335</accession>
<feature type="compositionally biased region" description="Polar residues" evidence="1">
    <location>
        <begin position="35"/>
        <end position="50"/>
    </location>
</feature>